<dbReference type="EMBL" id="AECZ01000007">
    <property type="protein sequence ID" value="EFL51832.1"/>
    <property type="molecule type" value="Genomic_DNA"/>
</dbReference>
<comment type="caution">
    <text evidence="2">The sequence shown here is derived from an EMBL/GenBank/DDBJ whole genome shotgun (WGS) entry which is preliminary data.</text>
</comment>
<accession>E1JUR8</accession>
<protein>
    <submittedName>
        <fullName evidence="2">Uncharacterized protein</fullName>
    </submittedName>
</protein>
<dbReference type="Proteomes" id="UP000006250">
    <property type="component" value="Unassembled WGS sequence"/>
</dbReference>
<evidence type="ECO:0000256" key="1">
    <source>
        <dbReference type="SAM" id="MobiDB-lite"/>
    </source>
</evidence>
<organism evidence="2 3">
    <name type="scientific">Solidesulfovibrio fructosivorans JJ]</name>
    <dbReference type="NCBI Taxonomy" id="596151"/>
    <lineage>
        <taxon>Bacteria</taxon>
        <taxon>Pseudomonadati</taxon>
        <taxon>Thermodesulfobacteriota</taxon>
        <taxon>Desulfovibrionia</taxon>
        <taxon>Desulfovibrionales</taxon>
        <taxon>Desulfovibrionaceae</taxon>
        <taxon>Solidesulfovibrio</taxon>
    </lineage>
</organism>
<reference evidence="2 3" key="1">
    <citation type="submission" date="2010-08" db="EMBL/GenBank/DDBJ databases">
        <title>The draft genome of Desulfovibrio fructosovorans JJ.</title>
        <authorList>
            <consortium name="US DOE Joint Genome Institute (JGI-PGF)"/>
            <person name="Lucas S."/>
            <person name="Copeland A."/>
            <person name="Lapidus A."/>
            <person name="Cheng J.-F."/>
            <person name="Bruce D."/>
            <person name="Goodwin L."/>
            <person name="Pitluck S."/>
            <person name="Land M.L."/>
            <person name="Hauser L."/>
            <person name="Chang Y.-J."/>
            <person name="Jeffries C."/>
            <person name="Wall J.D."/>
            <person name="Stahl D.A."/>
            <person name="Arkin A.P."/>
            <person name="Dehal P."/>
            <person name="Stolyar S.M."/>
            <person name="Hazen T.C."/>
            <person name="Woyke T.J."/>
        </authorList>
    </citation>
    <scope>NUCLEOTIDE SEQUENCE [LARGE SCALE GENOMIC DNA]</scope>
    <source>
        <strain evidence="2 3">JJ</strain>
    </source>
</reference>
<proteinExistence type="predicted"/>
<dbReference type="AlphaFoldDB" id="E1JUR8"/>
<gene>
    <name evidence="2" type="ORF">DesfrDRAFT_1367</name>
</gene>
<name>E1JUR8_SOLFR</name>
<dbReference type="STRING" id="596151.DesfrDRAFT_1367"/>
<sequence length="81" mass="9054">MPGNPLVEKQRPAGQGGSCKKSMESGDTHSLPAIVPSVNLESSRLWSVFRRYARDHRRIARLVADNEILLERMKQIQGVAL</sequence>
<feature type="region of interest" description="Disordered" evidence="1">
    <location>
        <begin position="1"/>
        <end position="31"/>
    </location>
</feature>
<keyword evidence="3" id="KW-1185">Reference proteome</keyword>
<evidence type="ECO:0000313" key="2">
    <source>
        <dbReference type="EMBL" id="EFL51832.1"/>
    </source>
</evidence>
<evidence type="ECO:0000313" key="3">
    <source>
        <dbReference type="Proteomes" id="UP000006250"/>
    </source>
</evidence>
<dbReference type="RefSeq" id="WP_005992361.1">
    <property type="nucleotide sequence ID" value="NZ_AECZ01000007.1"/>
</dbReference>